<evidence type="ECO:0000256" key="1">
    <source>
        <dbReference type="SAM" id="MobiDB-lite"/>
    </source>
</evidence>
<dbReference type="Proteomes" id="UP000267251">
    <property type="component" value="Unassembled WGS sequence"/>
</dbReference>
<feature type="compositionally biased region" description="Polar residues" evidence="1">
    <location>
        <begin position="526"/>
        <end position="536"/>
    </location>
</feature>
<protein>
    <recommendedName>
        <fullName evidence="4">FHA domain-containing protein</fullName>
    </recommendedName>
</protein>
<reference evidence="3" key="1">
    <citation type="journal article" date="2018" name="Nat. Microbiol.">
        <title>Leveraging single-cell genomics to expand the fungal tree of life.</title>
        <authorList>
            <person name="Ahrendt S.R."/>
            <person name="Quandt C.A."/>
            <person name="Ciobanu D."/>
            <person name="Clum A."/>
            <person name="Salamov A."/>
            <person name="Andreopoulos B."/>
            <person name="Cheng J.F."/>
            <person name="Woyke T."/>
            <person name="Pelin A."/>
            <person name="Henrissat B."/>
            <person name="Reynolds N.K."/>
            <person name="Benny G.L."/>
            <person name="Smith M.E."/>
            <person name="James T.Y."/>
            <person name="Grigoriev I.V."/>
        </authorList>
    </citation>
    <scope>NUCLEOTIDE SEQUENCE [LARGE SCALE GENOMIC DNA]</scope>
</reference>
<sequence length="612" mass="67533">MTRTLYTAMLIRSTRRSKHDRFPSPALPPLFGIPYGTQRFGFNFAMGPNNTFSPDVDCDIVIRFTDQASDHHRTGHRHDMPRLPQAWLTDKTAHGIRLNGRRELKQSLTAIRNGDEISLGETLYVFIQVNVRMKAIIENQDWYNEHYGPFIEVIDPTATRWCLTCLGLSSGPHVWQSGSTIMPAHSAIASAPEFQGEERGAITERGEGRVNNSRRREEGQGGDADGGREDEERVEDGGRRDDGERAEDGRRREEGQGGDADGGREDEERVEDGGRRDDGERAEDGRRREEGQGGDADGGREDEERVDDREREEGREGGNTGTGRREGVANVEPSELDRRSAQITLGKRSREEEASATNEVGVTKPQREQGVMNDGDTTGSRQETSSNPGRGTADDTVDIPRKAKKPRISNSLPTRRSARLEVKSPRYQLWERGCLSTTKSNSISANMSEKVNHLKGGKGKRKISSGGTGKGMIKKRRGIATKDPATESKSSSKRKRSPEGISRGVAKKRRSTAAKDPIPEGREGFQYSTTAFTQSLKDQKGVEVQVLIDDPLGEPRMASPNIPPITGDSYQLSSPCSIPTTSEPTATKLHPSPTTSSPRPPRLHRSTYAPPM</sequence>
<dbReference type="EMBL" id="KZ988147">
    <property type="protein sequence ID" value="RKP12966.1"/>
    <property type="molecule type" value="Genomic_DNA"/>
</dbReference>
<name>A0A4P9Y261_9FUNG</name>
<organism evidence="2 3">
    <name type="scientific">Piptocephalis cylindrospora</name>
    <dbReference type="NCBI Taxonomy" id="1907219"/>
    <lineage>
        <taxon>Eukaryota</taxon>
        <taxon>Fungi</taxon>
        <taxon>Fungi incertae sedis</taxon>
        <taxon>Zoopagomycota</taxon>
        <taxon>Zoopagomycotina</taxon>
        <taxon>Zoopagomycetes</taxon>
        <taxon>Zoopagales</taxon>
        <taxon>Piptocephalidaceae</taxon>
        <taxon>Piptocephalis</taxon>
    </lineage>
</organism>
<feature type="compositionally biased region" description="Polar residues" evidence="1">
    <location>
        <begin position="568"/>
        <end position="585"/>
    </location>
</feature>
<evidence type="ECO:0000313" key="2">
    <source>
        <dbReference type="EMBL" id="RKP12966.1"/>
    </source>
</evidence>
<accession>A0A4P9Y261</accession>
<dbReference type="AlphaFoldDB" id="A0A4P9Y261"/>
<feature type="region of interest" description="Disordered" evidence="1">
    <location>
        <begin position="193"/>
        <end position="424"/>
    </location>
</feature>
<dbReference type="Gene3D" id="2.60.200.20">
    <property type="match status" value="1"/>
</dbReference>
<feature type="compositionally biased region" description="Basic residues" evidence="1">
    <location>
        <begin position="453"/>
        <end position="463"/>
    </location>
</feature>
<dbReference type="InterPro" id="IPR008984">
    <property type="entry name" value="SMAD_FHA_dom_sf"/>
</dbReference>
<evidence type="ECO:0000313" key="3">
    <source>
        <dbReference type="Proteomes" id="UP000267251"/>
    </source>
</evidence>
<gene>
    <name evidence="2" type="ORF">BJ684DRAFT_16591</name>
</gene>
<feature type="compositionally biased region" description="Basic and acidic residues" evidence="1">
    <location>
        <begin position="196"/>
        <end position="316"/>
    </location>
</feature>
<evidence type="ECO:0008006" key="4">
    <source>
        <dbReference type="Google" id="ProtNLM"/>
    </source>
</evidence>
<feature type="compositionally biased region" description="Polar residues" evidence="1">
    <location>
        <begin position="375"/>
        <end position="389"/>
    </location>
</feature>
<feature type="compositionally biased region" description="Polar residues" evidence="1">
    <location>
        <begin position="439"/>
        <end position="449"/>
    </location>
</feature>
<feature type="region of interest" description="Disordered" evidence="1">
    <location>
        <begin position="439"/>
        <end position="612"/>
    </location>
</feature>
<keyword evidence="3" id="KW-1185">Reference proteome</keyword>
<dbReference type="SUPFAM" id="SSF49879">
    <property type="entry name" value="SMAD/FHA domain"/>
    <property type="match status" value="1"/>
</dbReference>
<proteinExistence type="predicted"/>